<gene>
    <name evidence="13" type="ORF">PXEA_LOCUS11667</name>
</gene>
<evidence type="ECO:0000256" key="5">
    <source>
        <dbReference type="ARBA" id="ARBA00022989"/>
    </source>
</evidence>
<keyword evidence="8 12" id="KW-0472">Membrane</keyword>
<comment type="caution">
    <text evidence="13">The sequence shown here is derived from an EMBL/GenBank/DDBJ whole genome shotgun (WGS) entry which is preliminary data.</text>
</comment>
<dbReference type="EMBL" id="CAAALY010036077">
    <property type="protein sequence ID" value="VEL18227.1"/>
    <property type="molecule type" value="Genomic_DNA"/>
</dbReference>
<keyword evidence="3 11" id="KW-0894">Sodium channel</keyword>
<feature type="transmembrane region" description="Helical" evidence="12">
    <location>
        <begin position="129"/>
        <end position="150"/>
    </location>
</feature>
<dbReference type="GO" id="GO:0005886">
    <property type="term" value="C:plasma membrane"/>
    <property type="evidence" value="ECO:0007669"/>
    <property type="project" value="TreeGrafter"/>
</dbReference>
<keyword evidence="6" id="KW-0915">Sodium</keyword>
<dbReference type="OrthoDB" id="6021021at2759"/>
<evidence type="ECO:0000256" key="9">
    <source>
        <dbReference type="ARBA" id="ARBA00023201"/>
    </source>
</evidence>
<evidence type="ECO:0000313" key="14">
    <source>
        <dbReference type="Proteomes" id="UP000784294"/>
    </source>
</evidence>
<evidence type="ECO:0000256" key="7">
    <source>
        <dbReference type="ARBA" id="ARBA00023065"/>
    </source>
</evidence>
<dbReference type="PANTHER" id="PTHR11690:SF248">
    <property type="entry name" value="PICKPOCKET 17, ISOFORM A"/>
    <property type="match status" value="1"/>
</dbReference>
<feature type="non-terminal residue" evidence="13">
    <location>
        <position position="648"/>
    </location>
</feature>
<evidence type="ECO:0000256" key="3">
    <source>
        <dbReference type="ARBA" id="ARBA00022461"/>
    </source>
</evidence>
<dbReference type="Gene3D" id="2.60.470.10">
    <property type="entry name" value="Acid-sensing ion channels like domains"/>
    <property type="match status" value="1"/>
</dbReference>
<comment type="similarity">
    <text evidence="11">Belongs to the amiloride-sensitive sodium channel (TC 1.A.6) family.</text>
</comment>
<dbReference type="AlphaFoldDB" id="A0A448WRB3"/>
<dbReference type="Gene3D" id="1.10.287.770">
    <property type="entry name" value="YojJ-like"/>
    <property type="match status" value="1"/>
</dbReference>
<protein>
    <submittedName>
        <fullName evidence="13">Uncharacterized protein</fullName>
    </submittedName>
</protein>
<evidence type="ECO:0000256" key="4">
    <source>
        <dbReference type="ARBA" id="ARBA00022692"/>
    </source>
</evidence>
<keyword evidence="14" id="KW-1185">Reference proteome</keyword>
<keyword evidence="7 11" id="KW-0406">Ion transport</keyword>
<dbReference type="GO" id="GO:0015280">
    <property type="term" value="F:ligand-gated sodium channel activity"/>
    <property type="evidence" value="ECO:0007669"/>
    <property type="project" value="TreeGrafter"/>
</dbReference>
<keyword evidence="9 11" id="KW-0739">Sodium transport</keyword>
<evidence type="ECO:0000256" key="6">
    <source>
        <dbReference type="ARBA" id="ARBA00023053"/>
    </source>
</evidence>
<proteinExistence type="inferred from homology"/>
<reference evidence="13" key="1">
    <citation type="submission" date="2018-11" db="EMBL/GenBank/DDBJ databases">
        <authorList>
            <consortium name="Pathogen Informatics"/>
        </authorList>
    </citation>
    <scope>NUCLEOTIDE SEQUENCE</scope>
</reference>
<dbReference type="Proteomes" id="UP000784294">
    <property type="component" value="Unassembled WGS sequence"/>
</dbReference>
<keyword evidence="4 11" id="KW-0812">Transmembrane</keyword>
<keyword evidence="2 11" id="KW-0813">Transport</keyword>
<organism evidence="13 14">
    <name type="scientific">Protopolystoma xenopodis</name>
    <dbReference type="NCBI Taxonomy" id="117903"/>
    <lineage>
        <taxon>Eukaryota</taxon>
        <taxon>Metazoa</taxon>
        <taxon>Spiralia</taxon>
        <taxon>Lophotrochozoa</taxon>
        <taxon>Platyhelminthes</taxon>
        <taxon>Monogenea</taxon>
        <taxon>Polyopisthocotylea</taxon>
        <taxon>Polystomatidea</taxon>
        <taxon>Polystomatidae</taxon>
        <taxon>Protopolystoma</taxon>
    </lineage>
</organism>
<sequence length="648" mass="73983">MSRDYGGRDRAKQAKYGYVFGRCHPEQSNTNKVTTIESRISQAPVAAGDCNFLSVPPPSSVYPHPQGDVSVASSLDSIPSISSASSQHFKLNCHQVMNRVGTTLIRFSQRSTFHGLNHLAQARSAHRRIFWLAISLFASIGFFTNLYFLIYKYMQTPILTNVLHDAQPFIYPDVTFCFVNSIYFPPRNSSAYQELVRHFSAYDQLVAKGLNNKIKLSDYLYMQPHANYTHPAWSAVVQCHYQHQPCNWQHFDVRRLWPWGSCFTLNATKMNMKRDIRHREIKKKFRPDFKLIIYKALDRPADFTRDLHNGVDLPPGIALMIHEPGTFPPRDECAIVNGCTQVDIKMTWVSHLAHLSKCSSKRDILDLFDIGSGTSYSVLARQADCIDTIVQQSVALECHCLIHSLPISNNISHLDFCFNGRFNISYLNDCLLRSQAHFSVEHCFLDLCEHFSMTRVVSQSSYPGIRDRFTHRDWLRVLAGIEVSELEHFGNTSDLAEKALLPHANATGPPMRLTEVVRQGRVDLLNTDFVERNFLMLRIQPSGFFMDKVLETVEYPLSHLLSDIGGCVGLWIGASLITLFECVDLVLDMAESWSMRVVGPLRLTSRWKAQADQKRYHLQRMLVEQQRLWVTGFDGRLLDPGQTVRQMG</sequence>
<evidence type="ECO:0000256" key="2">
    <source>
        <dbReference type="ARBA" id="ARBA00022448"/>
    </source>
</evidence>
<evidence type="ECO:0000256" key="8">
    <source>
        <dbReference type="ARBA" id="ARBA00023136"/>
    </source>
</evidence>
<evidence type="ECO:0000256" key="1">
    <source>
        <dbReference type="ARBA" id="ARBA00004141"/>
    </source>
</evidence>
<keyword evidence="10 11" id="KW-0407">Ion channel</keyword>
<keyword evidence="5 12" id="KW-1133">Transmembrane helix</keyword>
<comment type="subcellular location">
    <subcellularLocation>
        <location evidence="1">Membrane</location>
        <topology evidence="1">Multi-pass membrane protein</topology>
    </subcellularLocation>
</comment>
<evidence type="ECO:0000256" key="10">
    <source>
        <dbReference type="ARBA" id="ARBA00023303"/>
    </source>
</evidence>
<evidence type="ECO:0000256" key="11">
    <source>
        <dbReference type="RuleBase" id="RU000679"/>
    </source>
</evidence>
<evidence type="ECO:0000313" key="13">
    <source>
        <dbReference type="EMBL" id="VEL18227.1"/>
    </source>
</evidence>
<evidence type="ECO:0000256" key="12">
    <source>
        <dbReference type="SAM" id="Phobius"/>
    </source>
</evidence>
<dbReference type="PANTHER" id="PTHR11690">
    <property type="entry name" value="AMILORIDE-SENSITIVE SODIUM CHANNEL-RELATED"/>
    <property type="match status" value="1"/>
</dbReference>
<dbReference type="Pfam" id="PF00858">
    <property type="entry name" value="ASC"/>
    <property type="match status" value="1"/>
</dbReference>
<name>A0A448WRB3_9PLAT</name>
<accession>A0A448WRB3</accession>
<dbReference type="PRINTS" id="PR01078">
    <property type="entry name" value="AMINACHANNEL"/>
</dbReference>
<dbReference type="InterPro" id="IPR001873">
    <property type="entry name" value="ENaC"/>
</dbReference>